<keyword evidence="8" id="KW-0175">Coiled coil</keyword>
<dbReference type="OrthoDB" id="2274804at2759"/>
<dbReference type="InterPro" id="IPR008426">
    <property type="entry name" value="CENP-H_C"/>
</dbReference>
<sequence length="247" mass="29333">MDRIIHDNLSEGPCSNLSQEDKKFVKLHLINDFLTETLKDYELAQNLIEKFPKDQTLNNSQISELKTNLSKLIEEIKIILEVGYLKLKLNELCSEVFQFNHYINMIRRAPVMESEDFESLLNLLQFRNLKIDEYMKNYNQLTDLSDTNLDLKLKLMKLELTIKEKYDEYRDLKTKGVNRVSNNNEADKEELLDVDSEKVKEQQKQIDLLRKKSTVLYNVFKGLVLESDIDWYSDPKFFNLMREDFDL</sequence>
<gene>
    <name evidence="10" type="ORF">CONCODRAFT_78130</name>
</gene>
<evidence type="ECO:0000256" key="5">
    <source>
        <dbReference type="ARBA" id="ARBA00023242"/>
    </source>
</evidence>
<feature type="coiled-coil region" evidence="8">
    <location>
        <begin position="155"/>
        <end position="212"/>
    </location>
</feature>
<evidence type="ECO:0000256" key="4">
    <source>
        <dbReference type="ARBA" id="ARBA00022838"/>
    </source>
</evidence>
<evidence type="ECO:0000256" key="1">
    <source>
        <dbReference type="ARBA" id="ARBA00004123"/>
    </source>
</evidence>
<dbReference type="Proteomes" id="UP000070444">
    <property type="component" value="Unassembled WGS sequence"/>
</dbReference>
<feature type="domain" description="Centromere protein H C-terminal" evidence="9">
    <location>
        <begin position="112"/>
        <end position="241"/>
    </location>
</feature>
<evidence type="ECO:0000256" key="8">
    <source>
        <dbReference type="SAM" id="Coils"/>
    </source>
</evidence>
<dbReference type="EMBL" id="KQ964466">
    <property type="protein sequence ID" value="KXN71819.1"/>
    <property type="molecule type" value="Genomic_DNA"/>
</dbReference>
<dbReference type="GO" id="GO:0005634">
    <property type="term" value="C:nucleus"/>
    <property type="evidence" value="ECO:0007669"/>
    <property type="project" value="UniProtKB-SubCell"/>
</dbReference>
<keyword evidence="3" id="KW-0158">Chromosome</keyword>
<evidence type="ECO:0000256" key="2">
    <source>
        <dbReference type="ARBA" id="ARBA00004629"/>
    </source>
</evidence>
<dbReference type="AlphaFoldDB" id="A0A137P9Z5"/>
<evidence type="ECO:0000256" key="6">
    <source>
        <dbReference type="ARBA" id="ARBA00023328"/>
    </source>
</evidence>
<evidence type="ECO:0000256" key="7">
    <source>
        <dbReference type="ARBA" id="ARBA00025735"/>
    </source>
</evidence>
<evidence type="ECO:0000259" key="9">
    <source>
        <dbReference type="Pfam" id="PF05837"/>
    </source>
</evidence>
<organism evidence="10 11">
    <name type="scientific">Conidiobolus coronatus (strain ATCC 28846 / CBS 209.66 / NRRL 28638)</name>
    <name type="common">Delacroixia coronata</name>
    <dbReference type="NCBI Taxonomy" id="796925"/>
    <lineage>
        <taxon>Eukaryota</taxon>
        <taxon>Fungi</taxon>
        <taxon>Fungi incertae sedis</taxon>
        <taxon>Zoopagomycota</taxon>
        <taxon>Entomophthoromycotina</taxon>
        <taxon>Entomophthoromycetes</taxon>
        <taxon>Entomophthorales</taxon>
        <taxon>Ancylistaceae</taxon>
        <taxon>Conidiobolus</taxon>
    </lineage>
</organism>
<keyword evidence="4" id="KW-0995">Kinetochore</keyword>
<keyword evidence="11" id="KW-1185">Reference proteome</keyword>
<name>A0A137P9Z5_CONC2</name>
<proteinExistence type="inferred from homology"/>
<keyword evidence="6" id="KW-0137">Centromere</keyword>
<accession>A0A137P9Z5</accession>
<reference evidence="10 11" key="1">
    <citation type="journal article" date="2015" name="Genome Biol. Evol.">
        <title>Phylogenomic analyses indicate that early fungi evolved digesting cell walls of algal ancestors of land plants.</title>
        <authorList>
            <person name="Chang Y."/>
            <person name="Wang S."/>
            <person name="Sekimoto S."/>
            <person name="Aerts A.L."/>
            <person name="Choi C."/>
            <person name="Clum A."/>
            <person name="LaButti K.M."/>
            <person name="Lindquist E.A."/>
            <person name="Yee Ngan C."/>
            <person name="Ohm R.A."/>
            <person name="Salamov A.A."/>
            <person name="Grigoriev I.V."/>
            <person name="Spatafora J.W."/>
            <person name="Berbee M.L."/>
        </authorList>
    </citation>
    <scope>NUCLEOTIDE SEQUENCE [LARGE SCALE GENOMIC DNA]</scope>
    <source>
        <strain evidence="10 11">NRRL 28638</strain>
    </source>
</reference>
<dbReference type="GO" id="GO:0051382">
    <property type="term" value="P:kinetochore assembly"/>
    <property type="evidence" value="ECO:0007669"/>
    <property type="project" value="InterPro"/>
</dbReference>
<dbReference type="Pfam" id="PF05837">
    <property type="entry name" value="CENP-H"/>
    <property type="match status" value="1"/>
</dbReference>
<evidence type="ECO:0000313" key="11">
    <source>
        <dbReference type="Proteomes" id="UP000070444"/>
    </source>
</evidence>
<keyword evidence="5" id="KW-0539">Nucleus</keyword>
<evidence type="ECO:0000313" key="10">
    <source>
        <dbReference type="EMBL" id="KXN71819.1"/>
    </source>
</evidence>
<evidence type="ECO:0000256" key="3">
    <source>
        <dbReference type="ARBA" id="ARBA00022454"/>
    </source>
</evidence>
<dbReference type="GO" id="GO:0000776">
    <property type="term" value="C:kinetochore"/>
    <property type="evidence" value="ECO:0007669"/>
    <property type="project" value="UniProtKB-KW"/>
</dbReference>
<comment type="similarity">
    <text evidence="7">Belongs to the CENP-H/MCM16 family.</text>
</comment>
<protein>
    <recommendedName>
        <fullName evidence="9">Centromere protein H C-terminal domain-containing protein</fullName>
    </recommendedName>
</protein>
<comment type="subcellular location">
    <subcellularLocation>
        <location evidence="2">Chromosome</location>
        <location evidence="2">Centromere</location>
        <location evidence="2">Kinetochore</location>
    </subcellularLocation>
    <subcellularLocation>
        <location evidence="1">Nucleus</location>
    </subcellularLocation>
</comment>